<gene>
    <name evidence="1" type="ORF">ENV02_04550</name>
</gene>
<dbReference type="AlphaFoldDB" id="A0A7J3QF74"/>
<sequence>MDMNMFNAVQNKGRVELLVAYLMKDTGIIEYISIGSIEFKIAVQKFVYLLQVVGGLDLGFKFEWLSMGPYSKGLQNYYQKISRVLTNNLNRVEELNHFEQNALEAVKKLLFGVKDQIAKLDVKTLEIVASLIMLCRDVYPKPLDPVEELIKRKKLFKEDVLRIWEVIDKFGICI</sequence>
<evidence type="ECO:0000313" key="1">
    <source>
        <dbReference type="EMBL" id="HGV67066.1"/>
    </source>
</evidence>
<proteinExistence type="predicted"/>
<reference evidence="1" key="1">
    <citation type="journal article" date="2020" name="mSystems">
        <title>Genome- and Community-Level Interaction Insights into Carbon Utilization and Element Cycling Functions of Hydrothermarchaeota in Hydrothermal Sediment.</title>
        <authorList>
            <person name="Zhou Z."/>
            <person name="Liu Y."/>
            <person name="Xu W."/>
            <person name="Pan J."/>
            <person name="Luo Z.H."/>
            <person name="Li M."/>
        </authorList>
    </citation>
    <scope>NUCLEOTIDE SEQUENCE [LARGE SCALE GENOMIC DNA]</scope>
    <source>
        <strain evidence="1">SpSt-721</strain>
    </source>
</reference>
<comment type="caution">
    <text evidence="1">The sequence shown here is derived from an EMBL/GenBank/DDBJ whole genome shotgun (WGS) entry which is preliminary data.</text>
</comment>
<dbReference type="EMBL" id="DTET01000239">
    <property type="protein sequence ID" value="HGV67066.1"/>
    <property type="molecule type" value="Genomic_DNA"/>
</dbReference>
<accession>A0A7J3QF74</accession>
<protein>
    <submittedName>
        <fullName evidence="1">Uncharacterized protein</fullName>
    </submittedName>
</protein>
<organism evidence="1">
    <name type="scientific">Ignisphaera aggregans</name>
    <dbReference type="NCBI Taxonomy" id="334771"/>
    <lineage>
        <taxon>Archaea</taxon>
        <taxon>Thermoproteota</taxon>
        <taxon>Thermoprotei</taxon>
        <taxon>Desulfurococcales</taxon>
        <taxon>Desulfurococcaceae</taxon>
        <taxon>Ignisphaera</taxon>
    </lineage>
</organism>
<name>A0A7J3QF74_9CREN</name>